<reference evidence="2" key="2">
    <citation type="submission" date="2020-09" db="EMBL/GenBank/DDBJ databases">
        <authorList>
            <person name="Sun Q."/>
            <person name="Ohkuma M."/>
        </authorList>
    </citation>
    <scope>NUCLEOTIDE SEQUENCE</scope>
    <source>
        <strain evidence="2">JCM 3302</strain>
    </source>
</reference>
<evidence type="ECO:0000256" key="1">
    <source>
        <dbReference type="SAM" id="MobiDB-lite"/>
    </source>
</evidence>
<keyword evidence="3" id="KW-1185">Reference proteome</keyword>
<feature type="region of interest" description="Disordered" evidence="1">
    <location>
        <begin position="1"/>
        <end position="36"/>
    </location>
</feature>
<gene>
    <name evidence="2" type="ORF">GCM10014715_88750</name>
</gene>
<accession>A0A919APT2</accession>
<evidence type="ECO:0000313" key="3">
    <source>
        <dbReference type="Proteomes" id="UP000641386"/>
    </source>
</evidence>
<proteinExistence type="predicted"/>
<dbReference type="Proteomes" id="UP000641386">
    <property type="component" value="Unassembled WGS sequence"/>
</dbReference>
<evidence type="ECO:0000313" key="2">
    <source>
        <dbReference type="EMBL" id="GHF20577.1"/>
    </source>
</evidence>
<feature type="compositionally biased region" description="Low complexity" evidence="1">
    <location>
        <begin position="22"/>
        <end position="32"/>
    </location>
</feature>
<organism evidence="2 3">
    <name type="scientific">Streptomyces spiralis</name>
    <dbReference type="NCBI Taxonomy" id="66376"/>
    <lineage>
        <taxon>Bacteria</taxon>
        <taxon>Bacillati</taxon>
        <taxon>Actinomycetota</taxon>
        <taxon>Actinomycetes</taxon>
        <taxon>Kitasatosporales</taxon>
        <taxon>Streptomycetaceae</taxon>
        <taxon>Streptomyces</taxon>
    </lineage>
</organism>
<name>A0A919APT2_9ACTN</name>
<sequence length="128" mass="12901">MVGAQDVLPVLDASGEEGEGSGVVSGRRVGAGQEHANAQDLRMVATEFGFGTPEEAGELGDAFVGVAGADERAGSVAAPPQPDVLAGTRLMGEDLFVQGKRFGMAPHPLIHAGQFAASVVGRGVMTAT</sequence>
<protein>
    <submittedName>
        <fullName evidence="2">Uncharacterized protein</fullName>
    </submittedName>
</protein>
<dbReference type="AlphaFoldDB" id="A0A919APT2"/>
<dbReference type="EMBL" id="BNBC01000099">
    <property type="protein sequence ID" value="GHF20577.1"/>
    <property type="molecule type" value="Genomic_DNA"/>
</dbReference>
<reference evidence="2" key="1">
    <citation type="journal article" date="2014" name="Int. J. Syst. Evol. Microbiol.">
        <title>Complete genome sequence of Corynebacterium casei LMG S-19264T (=DSM 44701T), isolated from a smear-ripened cheese.</title>
        <authorList>
            <consortium name="US DOE Joint Genome Institute (JGI-PGF)"/>
            <person name="Walter F."/>
            <person name="Albersmeier A."/>
            <person name="Kalinowski J."/>
            <person name="Ruckert C."/>
        </authorList>
    </citation>
    <scope>NUCLEOTIDE SEQUENCE</scope>
    <source>
        <strain evidence="2">JCM 3302</strain>
    </source>
</reference>
<comment type="caution">
    <text evidence="2">The sequence shown here is derived from an EMBL/GenBank/DDBJ whole genome shotgun (WGS) entry which is preliminary data.</text>
</comment>